<dbReference type="InterPro" id="IPR050807">
    <property type="entry name" value="TransReg_Diox_bact_type"/>
</dbReference>
<feature type="domain" description="HTH cro/C1-type" evidence="2">
    <location>
        <begin position="19"/>
        <end position="73"/>
    </location>
</feature>
<dbReference type="InterPro" id="IPR001387">
    <property type="entry name" value="Cro/C1-type_HTH"/>
</dbReference>
<dbReference type="CDD" id="cd00093">
    <property type="entry name" value="HTH_XRE"/>
    <property type="match status" value="1"/>
</dbReference>
<dbReference type="EMBL" id="CP058214">
    <property type="protein sequence ID" value="QPC41757.1"/>
    <property type="molecule type" value="Genomic_DNA"/>
</dbReference>
<organism evidence="3 4">
    <name type="scientific">Kaustia mangrovi</name>
    <dbReference type="NCBI Taxonomy" id="2593653"/>
    <lineage>
        <taxon>Bacteria</taxon>
        <taxon>Pseudomonadati</taxon>
        <taxon>Pseudomonadota</taxon>
        <taxon>Alphaproteobacteria</taxon>
        <taxon>Hyphomicrobiales</taxon>
        <taxon>Parvibaculaceae</taxon>
        <taxon>Kaustia</taxon>
    </lineage>
</organism>
<dbReference type="InterPro" id="IPR011051">
    <property type="entry name" value="RmlC_Cupin_sf"/>
</dbReference>
<dbReference type="Gene3D" id="2.60.120.10">
    <property type="entry name" value="Jelly Rolls"/>
    <property type="match status" value="1"/>
</dbReference>
<keyword evidence="4" id="KW-1185">Reference proteome</keyword>
<dbReference type="SUPFAM" id="SSF51182">
    <property type="entry name" value="RmlC-like cupins"/>
    <property type="match status" value="1"/>
</dbReference>
<dbReference type="Proteomes" id="UP000593594">
    <property type="component" value="Chromosome"/>
</dbReference>
<dbReference type="Gene3D" id="1.10.260.40">
    <property type="entry name" value="lambda repressor-like DNA-binding domains"/>
    <property type="match status" value="1"/>
</dbReference>
<dbReference type="Pfam" id="PF01381">
    <property type="entry name" value="HTH_3"/>
    <property type="match status" value="1"/>
</dbReference>
<gene>
    <name evidence="3" type="ORF">HW532_02910</name>
</gene>
<accession>A0A7S8HAM8</accession>
<dbReference type="SUPFAM" id="SSF47413">
    <property type="entry name" value="lambda repressor-like DNA-binding domains"/>
    <property type="match status" value="1"/>
</dbReference>
<dbReference type="InterPro" id="IPR010982">
    <property type="entry name" value="Lambda_DNA-bd_dom_sf"/>
</dbReference>
<dbReference type="PANTHER" id="PTHR46797:SF2">
    <property type="entry name" value="TRANSCRIPTIONAL REGULATOR"/>
    <property type="match status" value="1"/>
</dbReference>
<dbReference type="PANTHER" id="PTHR46797">
    <property type="entry name" value="HTH-TYPE TRANSCRIPTIONAL REGULATOR"/>
    <property type="match status" value="1"/>
</dbReference>
<dbReference type="AlphaFoldDB" id="A0A7S8HAM8"/>
<dbReference type="GO" id="GO:0003677">
    <property type="term" value="F:DNA binding"/>
    <property type="evidence" value="ECO:0007669"/>
    <property type="project" value="UniProtKB-KW"/>
</dbReference>
<dbReference type="PROSITE" id="PS50943">
    <property type="entry name" value="HTH_CROC1"/>
    <property type="match status" value="1"/>
</dbReference>
<sequence>MKDQEQAGAPEEATLGQRLRTLRKSHALSLKELSARASLSIGALSQIERGLSSPSVRTLNKLATTFDVPLSYFFTDPGASEADGVVVRHDHGGAEMAVSAQGIRKRLLTPKTLGGLQLMLVQMEPEASSGPEAYGHPGLDAGYVVSGALRLEVGGQIYLLTAGDSFGFPSTRPHRFECVGTQPAEIVWVNTQ</sequence>
<proteinExistence type="predicted"/>
<name>A0A7S8HAM8_9HYPH</name>
<evidence type="ECO:0000256" key="1">
    <source>
        <dbReference type="ARBA" id="ARBA00023125"/>
    </source>
</evidence>
<dbReference type="SMART" id="SM00530">
    <property type="entry name" value="HTH_XRE"/>
    <property type="match status" value="1"/>
</dbReference>
<dbReference type="RefSeq" id="WP_213162982.1">
    <property type="nucleotide sequence ID" value="NZ_CP058214.1"/>
</dbReference>
<dbReference type="InterPro" id="IPR014710">
    <property type="entry name" value="RmlC-like_jellyroll"/>
</dbReference>
<reference evidence="3 4" key="1">
    <citation type="submission" date="2020-06" db="EMBL/GenBank/DDBJ databases">
        <title>Genome sequence of 2 isolates from Red Sea Mangroves.</title>
        <authorList>
            <person name="Sefrji F."/>
            <person name="Michoud G."/>
            <person name="Merlino G."/>
            <person name="Daffonchio D."/>
        </authorList>
    </citation>
    <scope>NUCLEOTIDE SEQUENCE [LARGE SCALE GENOMIC DNA]</scope>
    <source>
        <strain evidence="3 4">R1DC25</strain>
    </source>
</reference>
<evidence type="ECO:0000313" key="4">
    <source>
        <dbReference type="Proteomes" id="UP000593594"/>
    </source>
</evidence>
<dbReference type="InterPro" id="IPR013096">
    <property type="entry name" value="Cupin_2"/>
</dbReference>
<dbReference type="KEGG" id="kmn:HW532_02910"/>
<dbReference type="Pfam" id="PF07883">
    <property type="entry name" value="Cupin_2"/>
    <property type="match status" value="1"/>
</dbReference>
<dbReference type="GO" id="GO:0003700">
    <property type="term" value="F:DNA-binding transcription factor activity"/>
    <property type="evidence" value="ECO:0007669"/>
    <property type="project" value="TreeGrafter"/>
</dbReference>
<keyword evidence="1" id="KW-0238">DNA-binding</keyword>
<evidence type="ECO:0000259" key="2">
    <source>
        <dbReference type="PROSITE" id="PS50943"/>
    </source>
</evidence>
<dbReference type="CDD" id="cd02209">
    <property type="entry name" value="cupin_XRE_C"/>
    <property type="match status" value="1"/>
</dbReference>
<protein>
    <submittedName>
        <fullName evidence="3">Helix-turn-helix transcriptional regulator</fullName>
    </submittedName>
</protein>
<dbReference type="GO" id="GO:0005829">
    <property type="term" value="C:cytosol"/>
    <property type="evidence" value="ECO:0007669"/>
    <property type="project" value="TreeGrafter"/>
</dbReference>
<evidence type="ECO:0000313" key="3">
    <source>
        <dbReference type="EMBL" id="QPC41757.1"/>
    </source>
</evidence>